<protein>
    <submittedName>
        <fullName evidence="2">Uncharacterized protein</fullName>
    </submittedName>
</protein>
<feature type="compositionally biased region" description="Low complexity" evidence="1">
    <location>
        <begin position="801"/>
        <end position="841"/>
    </location>
</feature>
<dbReference type="EMBL" id="KE138814">
    <property type="protein sequence ID" value="EPT32576.1"/>
    <property type="molecule type" value="Genomic_DNA"/>
</dbReference>
<proteinExistence type="predicted"/>
<feature type="compositionally biased region" description="Polar residues" evidence="1">
    <location>
        <begin position="1083"/>
        <end position="1095"/>
    </location>
</feature>
<feature type="region of interest" description="Disordered" evidence="1">
    <location>
        <begin position="1530"/>
        <end position="1613"/>
    </location>
</feature>
<feature type="compositionally biased region" description="Acidic residues" evidence="1">
    <location>
        <begin position="661"/>
        <end position="709"/>
    </location>
</feature>
<feature type="compositionally biased region" description="Basic and acidic residues" evidence="1">
    <location>
        <begin position="942"/>
        <end position="982"/>
    </location>
</feature>
<feature type="compositionally biased region" description="Low complexity" evidence="1">
    <location>
        <begin position="1432"/>
        <end position="1461"/>
    </location>
</feature>
<accession>S8F9F2</accession>
<feature type="compositionally biased region" description="Polar residues" evidence="1">
    <location>
        <begin position="1"/>
        <end position="12"/>
    </location>
</feature>
<feature type="region of interest" description="Disordered" evidence="1">
    <location>
        <begin position="1643"/>
        <end position="1699"/>
    </location>
</feature>
<dbReference type="PANTHER" id="PTHR38709">
    <property type="entry name" value="SI:CH73-193C12.2-RELATED"/>
    <property type="match status" value="1"/>
</dbReference>
<dbReference type="VEuPathDB" id="ToxoDB:TGME49_500177"/>
<gene>
    <name evidence="2" type="ORF">TGME49_294650</name>
</gene>
<feature type="region of interest" description="Disordered" evidence="1">
    <location>
        <begin position="308"/>
        <end position="749"/>
    </location>
</feature>
<feature type="compositionally biased region" description="Polar residues" evidence="1">
    <location>
        <begin position="183"/>
        <end position="200"/>
    </location>
</feature>
<feature type="region of interest" description="Disordered" evidence="1">
    <location>
        <begin position="1"/>
        <end position="247"/>
    </location>
</feature>
<feature type="region of interest" description="Disordered" evidence="1">
    <location>
        <begin position="766"/>
        <end position="841"/>
    </location>
</feature>
<feature type="compositionally biased region" description="Basic and acidic residues" evidence="1">
    <location>
        <begin position="1846"/>
        <end position="1856"/>
    </location>
</feature>
<feature type="compositionally biased region" description="Basic and acidic residues" evidence="1">
    <location>
        <begin position="1643"/>
        <end position="1670"/>
    </location>
</feature>
<feature type="compositionally biased region" description="Basic and acidic residues" evidence="1">
    <location>
        <begin position="157"/>
        <end position="167"/>
    </location>
</feature>
<organism evidence="2 3">
    <name type="scientific">Toxoplasma gondii (strain ATCC 50611 / Me49)</name>
    <dbReference type="NCBI Taxonomy" id="508771"/>
    <lineage>
        <taxon>Eukaryota</taxon>
        <taxon>Sar</taxon>
        <taxon>Alveolata</taxon>
        <taxon>Apicomplexa</taxon>
        <taxon>Conoidasida</taxon>
        <taxon>Coccidia</taxon>
        <taxon>Eucoccidiorida</taxon>
        <taxon>Eimeriorina</taxon>
        <taxon>Sarcocystidae</taxon>
        <taxon>Toxoplasma</taxon>
    </lineage>
</organism>
<feature type="compositionally biased region" description="Basic and acidic residues" evidence="1">
    <location>
        <begin position="311"/>
        <end position="331"/>
    </location>
</feature>
<dbReference type="GO" id="GO:0005856">
    <property type="term" value="C:cytoskeleton"/>
    <property type="evidence" value="ECO:0007669"/>
    <property type="project" value="TreeGrafter"/>
</dbReference>
<feature type="compositionally biased region" description="Basic and acidic residues" evidence="1">
    <location>
        <begin position="1131"/>
        <end position="1194"/>
    </location>
</feature>
<keyword evidence="3" id="KW-1185">Reference proteome</keyword>
<dbReference type="EMBL" id="CM002034">
    <property type="protein sequence ID" value="EPT32576.1"/>
    <property type="molecule type" value="Genomic_DNA"/>
</dbReference>
<feature type="region of interest" description="Disordered" evidence="1">
    <location>
        <begin position="1846"/>
        <end position="1893"/>
    </location>
</feature>
<feature type="compositionally biased region" description="Basic and acidic residues" evidence="1">
    <location>
        <begin position="92"/>
        <end position="150"/>
    </location>
</feature>
<evidence type="ECO:0000313" key="2">
    <source>
        <dbReference type="EMBL" id="EPT32576.1"/>
    </source>
</evidence>
<feature type="compositionally biased region" description="Basic and acidic residues" evidence="1">
    <location>
        <begin position="1713"/>
        <end position="1747"/>
    </location>
</feature>
<dbReference type="PANTHER" id="PTHR38709:SF1">
    <property type="entry name" value="DREBRIN"/>
    <property type="match status" value="1"/>
</dbReference>
<feature type="compositionally biased region" description="Basic and acidic residues" evidence="1">
    <location>
        <begin position="1096"/>
        <end position="1107"/>
    </location>
</feature>
<evidence type="ECO:0000256" key="1">
    <source>
        <dbReference type="SAM" id="MobiDB-lite"/>
    </source>
</evidence>
<evidence type="ECO:0000313" key="3">
    <source>
        <dbReference type="Proteomes" id="UP000001529"/>
    </source>
</evidence>
<feature type="compositionally biased region" description="Basic and acidic residues" evidence="1">
    <location>
        <begin position="724"/>
        <end position="749"/>
    </location>
</feature>
<feature type="compositionally biased region" description="Polar residues" evidence="1">
    <location>
        <begin position="74"/>
        <end position="83"/>
    </location>
</feature>
<feature type="region of interest" description="Disordered" evidence="1">
    <location>
        <begin position="942"/>
        <end position="988"/>
    </location>
</feature>
<dbReference type="RefSeq" id="XP_002370234.2">
    <property type="nucleotide sequence ID" value="XM_002370193.2"/>
</dbReference>
<feature type="region of interest" description="Disordered" evidence="1">
    <location>
        <begin position="1013"/>
        <end position="1243"/>
    </location>
</feature>
<feature type="compositionally biased region" description="Low complexity" evidence="1">
    <location>
        <begin position="33"/>
        <end position="47"/>
    </location>
</feature>
<feature type="compositionally biased region" description="Basic and acidic residues" evidence="1">
    <location>
        <begin position="1026"/>
        <end position="1056"/>
    </location>
</feature>
<sequence length="1893" mass="211324">MSSKRTSLLSGNTREEGGVGESAGGEKNDQPFADRSSPGSSFSSFSSPRRRPPHSPREASAAAHVCQGKPRGSESPQASQIQSDLRLCLSASDERHRFSLWERTGEERRTKQRENGSGRRRESKDREEQKEEGLEKSEKAGNTEEKREVETAGDNGSRSRFEKKNEKLGGGGSSDSGREEKLPSTTDGDPLSPSSASTSPWHFPLGSEPPSLRIFSNEEETKNETHGAAASGIPRHRHASRTLGTGAEDEDALEVLRLASPAPVAGLLPPTMPLSQQAHSFDLGRFASAVESEAFATAKQLSLVSVVASEGKGEEEQAKEEDEKAEKKGEKIEEEGEKIEEEGEKIEEEGEQIEEEGEQIEEEGEQIEEEGEKIEEEGEKIEEEGEQIEEEGEQIEEEGEKIEEEGEQIEEEGEQIEEEGEKIEEEGEQIEEEGEKIEEEGEQIEEEGEQIEEEGEQIEEEGEQIEEEGEQIEEEGEQIEEEGEQIEEEGEKIEEEGEQIEEEGEQIEEEGEQIEEEGEQIEEEGEQIEEEGEQIEEEGEQIEEEGEKIEEEGEKIEEEGEQIEEEGEQIEEEGEQIEEEGEQIEEEGEKIEEEGEQIEEEGEQIEEEGEQIEEEGEQIEEEGEQIEEEGEQIEEEGEQIEEEGEKIEEEGEKIEEKGEQIEEEGEQIEEEGEKIEEEGEQIEEEGEQIEEEGEKIEEEGEQIEEEGEKIEEKGEKMEEEDEQVKEREETVKKEDKGRVFIEEEGRDLGESNWNRVASFVCVKQSPFIHSSHGTGDSREQILATDACREKQGDGDARPDASTPSSPFSPSACEPLVPLSPPSSRVLQETLPPDSSSVSSPVASLPLASARLCRSHCARRASTVSRWNTERGPCGRHALHASRQKSGTWRKKRTWTSGGARWQEAFKRETRSATARRLRVLEKGEAAVPDSFFNEIPRTSADTLKRRGDVSDDRDIDEDRKSTGNREKNREMREDEAQEERRGARSAGWPLEAHCVPAVSVEGSDGENATEAVHLEGSAFSTRAKPGRIETQTKRGGEQHHEGETLKETLENEDSRCMENALSSTGEDEKRGARKQRQKAASPPLTQASSSTASKNPTERDQERKEAEGCSICLRSHTEGRASSPNARPRPFRREDLGQQKEVRDCPEKERNRTPGSHDEEDRLHSTQKTGEETEHSGDRTASEKKAKRQSREEQWPQESPRHHSCLQKARECQGYKAINGGEGGEEAARGRQRRRGREGEATRASYRVEVSPFFRHASARALRDDPRGRREKRWRKKVDLYKHALASPCCASRSPSAVYVHPPASARLWAESDATEGDSRSSHFSSSRFPAVSSASPLPPVFKRLSEFHLPRSIRLAEARLLRGQSSDALEDALRCVVEVRRFLEDSLPRRLSSSALSQRTMCLPRSVSSYWKIQTDICGDALRHRRRSSRHPSSLHASSLRASSLRASSPRSPSSSVASGVCSCSPASSAGDREGKASQLSCLKLPPVFLSTQGEASAREISLKREARSAASSPSNSWKKLTFAATETPACTERSAETGVGPQRAGVAVEKDTARGQEADRKSKTRCDASSGRSEKSEVSGRCSSSASQDPLEDSSASRRGSEKALSLCHPSSAHETAALRGRSRFCACASLSLLPRRLRRQERVPEREAEEEARRSGREEETTGRGVEESEEVSEEADRAGGGRHQAQSRREAGKSIEAASCTCIHRCRGSAEPERGDRQVERNTEGEEKAESRAEGAPEKEGERSQAVCTCQELQKREKTEKKEKTENREKKAGEGGREETERGREELRRVEETEEVHLSSSIACTAERSSRVVVGRAEWRATDGGAEVATLRESVCGRSWKKQRERERETREKKRSVCLRRTGEQRHKRDVVPPCRKRSAQEVQKITER</sequence>
<feature type="compositionally biased region" description="Acidic residues" evidence="1">
    <location>
        <begin position="332"/>
        <end position="653"/>
    </location>
</feature>
<feature type="compositionally biased region" description="Basic and acidic residues" evidence="1">
    <location>
        <begin position="786"/>
        <end position="798"/>
    </location>
</feature>
<feature type="compositionally biased region" description="Basic and acidic residues" evidence="1">
    <location>
        <begin position="1757"/>
        <end position="1801"/>
    </location>
</feature>
<feature type="region of interest" description="Disordered" evidence="1">
    <location>
        <begin position="1425"/>
        <end position="1461"/>
    </location>
</feature>
<feature type="compositionally biased region" description="Basic and acidic residues" evidence="1">
    <location>
        <begin position="1550"/>
        <end position="1580"/>
    </location>
</feature>
<dbReference type="Proteomes" id="UP000001529">
    <property type="component" value="Chromosome Ia"/>
</dbReference>
<dbReference type="GeneID" id="7900253"/>
<feature type="region of interest" description="Disordered" evidence="1">
    <location>
        <begin position="1713"/>
        <end position="1805"/>
    </location>
</feature>
<dbReference type="KEGG" id="tgo:TGME49_294650"/>
<name>S8F9F2_TOXGM</name>
<dbReference type="OrthoDB" id="10566939at2759"/>
<reference evidence="2" key="1">
    <citation type="submission" date="2013-04" db="EMBL/GenBank/DDBJ databases">
        <authorList>
            <person name="Sibley D."/>
            <person name="Venepally P."/>
            <person name="Karamycheva S."/>
            <person name="Hadjithomas M."/>
            <person name="Khan A."/>
            <person name="Brunk B."/>
            <person name="Roos D."/>
            <person name="Caler E."/>
            <person name="Lorenzi H."/>
        </authorList>
    </citation>
    <scope>NUCLEOTIDE SEQUENCE [LARGE SCALE GENOMIC DNA]</scope>
    <source>
        <strain evidence="2">ME49</strain>
    </source>
</reference>
<feature type="compositionally biased region" description="Basic and acidic residues" evidence="1">
    <location>
        <begin position="1865"/>
        <end position="1875"/>
    </location>
</feature>